<feature type="region of interest" description="Disordered" evidence="4">
    <location>
        <begin position="209"/>
        <end position="233"/>
    </location>
</feature>
<dbReference type="SUPFAM" id="SSF52141">
    <property type="entry name" value="Uracil-DNA glycosylase-like"/>
    <property type="match status" value="1"/>
</dbReference>
<reference evidence="6 7" key="1">
    <citation type="submission" date="2019-05" db="EMBL/GenBank/DDBJ databases">
        <title>Nakamurella sp. N5BH11, whole genome shotgun sequence.</title>
        <authorList>
            <person name="Tuo L."/>
        </authorList>
    </citation>
    <scope>NUCLEOTIDE SEQUENCE [LARGE SCALE GENOMIC DNA]</scope>
    <source>
        <strain evidence="6 7">N5BH11</strain>
    </source>
</reference>
<keyword evidence="2" id="KW-0378">Hydrolase</keyword>
<evidence type="ECO:0000256" key="1">
    <source>
        <dbReference type="ARBA" id="ARBA00022763"/>
    </source>
</evidence>
<organism evidence="6 7">
    <name type="scientific">Nakamurella flava</name>
    <dbReference type="NCBI Taxonomy" id="2576308"/>
    <lineage>
        <taxon>Bacteria</taxon>
        <taxon>Bacillati</taxon>
        <taxon>Actinomycetota</taxon>
        <taxon>Actinomycetes</taxon>
        <taxon>Nakamurellales</taxon>
        <taxon>Nakamurellaceae</taxon>
        <taxon>Nakamurella</taxon>
    </lineage>
</organism>
<dbReference type="Proteomes" id="UP000306985">
    <property type="component" value="Unassembled WGS sequence"/>
</dbReference>
<protein>
    <submittedName>
        <fullName evidence="6">Mismatch-specific DNA-glycosylase</fullName>
    </submittedName>
</protein>
<dbReference type="GO" id="GO:0004844">
    <property type="term" value="F:uracil DNA N-glycosylase activity"/>
    <property type="evidence" value="ECO:0007669"/>
    <property type="project" value="TreeGrafter"/>
</dbReference>
<sequence>MAETVAGFPPPLDRRPTKAELLTYVGATVADLLPDPLRLLFVGINPGLWTAAVDAHFARPGNRFWPALHRAGILPHVVDVSRGMAAADRALLVDRGIGITNMVPVASARADELTREQVRAGAQRLVELVNERNPRVVAVLGVTSYRTAFARPRTRTGLQEDPPPGVRADGPQWWVLPNPSGLNAHDTVDSLAAAYRRAAVAAGVLPVTGADARSPVGARPGDHPSDAPGTPAE</sequence>
<gene>
    <name evidence="6" type="ORF">FDO65_13670</name>
</gene>
<dbReference type="SMART" id="SM00987">
    <property type="entry name" value="UreE_C"/>
    <property type="match status" value="1"/>
</dbReference>
<dbReference type="CDD" id="cd10028">
    <property type="entry name" value="UDG-F2_TDG_MUG"/>
    <property type="match status" value="1"/>
</dbReference>
<dbReference type="GO" id="GO:0008263">
    <property type="term" value="F:pyrimidine-specific mismatch base pair DNA N-glycosylase activity"/>
    <property type="evidence" value="ECO:0007669"/>
    <property type="project" value="TreeGrafter"/>
</dbReference>
<evidence type="ECO:0000313" key="6">
    <source>
        <dbReference type="EMBL" id="TKV58583.1"/>
    </source>
</evidence>
<keyword evidence="7" id="KW-1185">Reference proteome</keyword>
<dbReference type="InterPro" id="IPR036895">
    <property type="entry name" value="Uracil-DNA_glycosylase-like_sf"/>
</dbReference>
<proteinExistence type="predicted"/>
<dbReference type="Gene3D" id="3.40.470.10">
    <property type="entry name" value="Uracil-DNA glycosylase-like domain"/>
    <property type="match status" value="1"/>
</dbReference>
<evidence type="ECO:0000313" key="7">
    <source>
        <dbReference type="Proteomes" id="UP000306985"/>
    </source>
</evidence>
<dbReference type="AlphaFoldDB" id="A0A4U6QEK3"/>
<dbReference type="OrthoDB" id="9799921at2"/>
<dbReference type="GO" id="GO:0006285">
    <property type="term" value="P:base-excision repair, AP site formation"/>
    <property type="evidence" value="ECO:0007669"/>
    <property type="project" value="InterPro"/>
</dbReference>
<dbReference type="Pfam" id="PF03167">
    <property type="entry name" value="UDG"/>
    <property type="match status" value="1"/>
</dbReference>
<dbReference type="InterPro" id="IPR015637">
    <property type="entry name" value="MUG/TDG"/>
</dbReference>
<dbReference type="InterPro" id="IPR005122">
    <property type="entry name" value="Uracil-DNA_glycosylase-like"/>
</dbReference>
<keyword evidence="3" id="KW-0234">DNA repair</keyword>
<keyword evidence="1" id="KW-0227">DNA damage</keyword>
<feature type="domain" description="Uracil-DNA glycosylase-like" evidence="5">
    <location>
        <begin position="30"/>
        <end position="196"/>
    </location>
</feature>
<accession>A0A4U6QEK3</accession>
<evidence type="ECO:0000256" key="3">
    <source>
        <dbReference type="ARBA" id="ARBA00023204"/>
    </source>
</evidence>
<dbReference type="PANTHER" id="PTHR12159">
    <property type="entry name" value="G/T AND G/U MISMATCH-SPECIFIC DNA GLYCOSYLASE"/>
    <property type="match status" value="1"/>
</dbReference>
<dbReference type="EMBL" id="SZZH01000003">
    <property type="protein sequence ID" value="TKV58583.1"/>
    <property type="molecule type" value="Genomic_DNA"/>
</dbReference>
<comment type="caution">
    <text evidence="6">The sequence shown here is derived from an EMBL/GenBank/DDBJ whole genome shotgun (WGS) entry which is preliminary data.</text>
</comment>
<name>A0A4U6QEK3_9ACTN</name>
<dbReference type="RefSeq" id="WP_137450245.1">
    <property type="nucleotide sequence ID" value="NZ_SZZH01000003.1"/>
</dbReference>
<evidence type="ECO:0000256" key="4">
    <source>
        <dbReference type="SAM" id="MobiDB-lite"/>
    </source>
</evidence>
<dbReference type="PANTHER" id="PTHR12159:SF9">
    <property type="entry name" value="G_T MISMATCH-SPECIFIC THYMINE DNA GLYCOSYLASE"/>
    <property type="match status" value="1"/>
</dbReference>
<dbReference type="SMART" id="SM00986">
    <property type="entry name" value="UDG"/>
    <property type="match status" value="1"/>
</dbReference>
<evidence type="ECO:0000259" key="5">
    <source>
        <dbReference type="SMART" id="SM00986"/>
    </source>
</evidence>
<evidence type="ECO:0000256" key="2">
    <source>
        <dbReference type="ARBA" id="ARBA00022801"/>
    </source>
</evidence>